<dbReference type="EC" id="1.4.1.1" evidence="2"/>
<sequence>MRIGVPSEIKAQESRIGLTPASVQELTNHGHEVLIQDQAGFGAGFDNDDYTNAGAKIVSTAEDIFNDSDMVVKVKEPLINEVAMLRENQILFTYLHLSAAPELTAGLIKSKAICIAYETVTDEFSRLPLLAPMSAVAGRMSIQAGAHSLEKPQDGRGILLGGAPGVTPGNVLILGGGVVGENAAIIATGMQAKVFIVDKSSKRLNELKTKFGDQIIPLNSDEINLSDYISECDLLIGGVLVPGANAPKLISKEMITSMKRGSVIVDVAIDQGGCVATSKPTTHANPTYVVDDVVHYCVANMPGSVPMTSTLALNAVTLPFTLKLAQEGYQNALASDANFLAGLNVCQGNVTYKAVAEDLGYEYVDASKVIN</sequence>
<evidence type="ECO:0000256" key="1">
    <source>
        <dbReference type="ARBA" id="ARBA00005689"/>
    </source>
</evidence>
<dbReference type="SUPFAM" id="SSF51735">
    <property type="entry name" value="NAD(P)-binding Rossmann-fold domains"/>
    <property type="match status" value="1"/>
</dbReference>
<evidence type="ECO:0000259" key="5">
    <source>
        <dbReference type="SMART" id="SM01002"/>
    </source>
</evidence>
<keyword evidence="4" id="KW-0520">NAD</keyword>
<feature type="domain" description="Alanine dehydrogenase/pyridine nucleotide transhydrogenase N-terminal" evidence="6">
    <location>
        <begin position="4"/>
        <end position="137"/>
    </location>
</feature>
<dbReference type="Pfam" id="PF05222">
    <property type="entry name" value="AlaDh_PNT_N"/>
    <property type="match status" value="1"/>
</dbReference>
<dbReference type="InterPro" id="IPR007698">
    <property type="entry name" value="AlaDH/PNT_NAD(H)-bd"/>
</dbReference>
<dbReference type="SMART" id="SM01002">
    <property type="entry name" value="AlaDh_PNT_C"/>
    <property type="match status" value="1"/>
</dbReference>
<evidence type="ECO:0000256" key="2">
    <source>
        <dbReference type="ARBA" id="ARBA00012897"/>
    </source>
</evidence>
<dbReference type="NCBIfam" id="TIGR00518">
    <property type="entry name" value="alaDH"/>
    <property type="match status" value="1"/>
</dbReference>
<dbReference type="PANTHER" id="PTHR42795">
    <property type="entry name" value="ALANINE DEHYDROGENASE"/>
    <property type="match status" value="1"/>
</dbReference>
<dbReference type="GO" id="GO:0000286">
    <property type="term" value="F:alanine dehydrogenase activity"/>
    <property type="evidence" value="ECO:0007669"/>
    <property type="project" value="UniProtKB-EC"/>
</dbReference>
<dbReference type="Pfam" id="PF01262">
    <property type="entry name" value="AlaDh_PNT_C"/>
    <property type="match status" value="1"/>
</dbReference>
<dbReference type="PIRSF" id="PIRSF000183">
    <property type="entry name" value="Alanine_dh"/>
    <property type="match status" value="1"/>
</dbReference>
<dbReference type="SUPFAM" id="SSF52283">
    <property type="entry name" value="Formate/glycerate dehydrogenase catalytic domain-like"/>
    <property type="match status" value="1"/>
</dbReference>
<evidence type="ECO:0000256" key="4">
    <source>
        <dbReference type="ARBA" id="ARBA00023027"/>
    </source>
</evidence>
<evidence type="ECO:0000313" key="7">
    <source>
        <dbReference type="EMBL" id="SVA09370.1"/>
    </source>
</evidence>
<dbReference type="InterPro" id="IPR008141">
    <property type="entry name" value="Ala_DH"/>
</dbReference>
<name>A0A381SZD4_9ZZZZ</name>
<organism evidence="7">
    <name type="scientific">marine metagenome</name>
    <dbReference type="NCBI Taxonomy" id="408172"/>
    <lineage>
        <taxon>unclassified sequences</taxon>
        <taxon>metagenomes</taxon>
        <taxon>ecological metagenomes</taxon>
    </lineage>
</organism>
<dbReference type="FunFam" id="3.40.50.720:FF:000049">
    <property type="entry name" value="Alanine dehydrogenase"/>
    <property type="match status" value="1"/>
</dbReference>
<dbReference type="GO" id="GO:0005886">
    <property type="term" value="C:plasma membrane"/>
    <property type="evidence" value="ECO:0007669"/>
    <property type="project" value="TreeGrafter"/>
</dbReference>
<evidence type="ECO:0000256" key="3">
    <source>
        <dbReference type="ARBA" id="ARBA00023002"/>
    </source>
</evidence>
<dbReference type="PANTHER" id="PTHR42795:SF1">
    <property type="entry name" value="ALANINE DEHYDROGENASE"/>
    <property type="match status" value="1"/>
</dbReference>
<dbReference type="InterPro" id="IPR036291">
    <property type="entry name" value="NAD(P)-bd_dom_sf"/>
</dbReference>
<dbReference type="InterPro" id="IPR007886">
    <property type="entry name" value="AlaDH/PNT_N"/>
</dbReference>
<evidence type="ECO:0000259" key="6">
    <source>
        <dbReference type="SMART" id="SM01003"/>
    </source>
</evidence>
<reference evidence="7" key="1">
    <citation type="submission" date="2018-05" db="EMBL/GenBank/DDBJ databases">
        <authorList>
            <person name="Lanie J.A."/>
            <person name="Ng W.-L."/>
            <person name="Kazmierczak K.M."/>
            <person name="Andrzejewski T.M."/>
            <person name="Davidsen T.M."/>
            <person name="Wayne K.J."/>
            <person name="Tettelin H."/>
            <person name="Glass J.I."/>
            <person name="Rusch D."/>
            <person name="Podicherti R."/>
            <person name="Tsui H.-C.T."/>
            <person name="Winkler M.E."/>
        </authorList>
    </citation>
    <scope>NUCLEOTIDE SEQUENCE</scope>
</reference>
<feature type="domain" description="Alanine dehydrogenase/pyridine nucleotide transhydrogenase NAD(H)-binding" evidence="5">
    <location>
        <begin position="149"/>
        <end position="297"/>
    </location>
</feature>
<dbReference type="SMART" id="SM01003">
    <property type="entry name" value="AlaDh_PNT_N"/>
    <property type="match status" value="1"/>
</dbReference>
<dbReference type="Gene3D" id="3.40.50.720">
    <property type="entry name" value="NAD(P)-binding Rossmann-like Domain"/>
    <property type="match status" value="2"/>
</dbReference>
<dbReference type="CDD" id="cd05305">
    <property type="entry name" value="L-AlaDH"/>
    <property type="match status" value="1"/>
</dbReference>
<proteinExistence type="inferred from homology"/>
<comment type="similarity">
    <text evidence="1">Belongs to the AlaDH/PNT family.</text>
</comment>
<dbReference type="EMBL" id="UINC01003802">
    <property type="protein sequence ID" value="SVA09370.1"/>
    <property type="molecule type" value="Genomic_DNA"/>
</dbReference>
<dbReference type="AlphaFoldDB" id="A0A381SZD4"/>
<keyword evidence="3" id="KW-0560">Oxidoreductase</keyword>
<dbReference type="GO" id="GO:0042853">
    <property type="term" value="P:L-alanine catabolic process"/>
    <property type="evidence" value="ECO:0007669"/>
    <property type="project" value="InterPro"/>
</dbReference>
<accession>A0A381SZD4</accession>
<gene>
    <name evidence="7" type="ORF">METZ01_LOCUS62224</name>
</gene>
<protein>
    <recommendedName>
        <fullName evidence="2">alanine dehydrogenase</fullName>
        <ecNumber evidence="2">1.4.1.1</ecNumber>
    </recommendedName>
</protein>